<dbReference type="InterPro" id="IPR051712">
    <property type="entry name" value="ARTD-AVP"/>
</dbReference>
<feature type="domain" description="WWE" evidence="6">
    <location>
        <begin position="352"/>
        <end position="429"/>
    </location>
</feature>
<dbReference type="InterPro" id="IPR012317">
    <property type="entry name" value="Poly(ADP-ribose)pol_cat_dom"/>
</dbReference>
<feature type="domain" description="C3H1-type" evidence="5">
    <location>
        <begin position="256"/>
        <end position="283"/>
    </location>
</feature>
<dbReference type="PROSITE" id="PS51059">
    <property type="entry name" value="PARP_CATALYTIC"/>
    <property type="match status" value="1"/>
</dbReference>
<keyword evidence="4" id="KW-0863">Zinc-finger</keyword>
<dbReference type="SUPFAM" id="SSF56399">
    <property type="entry name" value="ADP-ribosylation"/>
    <property type="match status" value="1"/>
</dbReference>
<evidence type="ECO:0000256" key="4">
    <source>
        <dbReference type="PROSITE-ProRule" id="PRU00723"/>
    </source>
</evidence>
<evidence type="ECO:0000313" key="9">
    <source>
        <dbReference type="Proteomes" id="UP001469553"/>
    </source>
</evidence>
<comment type="similarity">
    <text evidence="3">Belongs to the ARTD/PARP family.</text>
</comment>
<evidence type="ECO:0008006" key="10">
    <source>
        <dbReference type="Google" id="ProtNLM"/>
    </source>
</evidence>
<evidence type="ECO:0000313" key="8">
    <source>
        <dbReference type="EMBL" id="MEQ2311426.1"/>
    </source>
</evidence>
<dbReference type="PROSITE" id="PS50103">
    <property type="entry name" value="ZF_C3H1"/>
    <property type="match status" value="1"/>
</dbReference>
<keyword evidence="9" id="KW-1185">Reference proteome</keyword>
<evidence type="ECO:0000256" key="3">
    <source>
        <dbReference type="ARBA" id="ARBA00024347"/>
    </source>
</evidence>
<evidence type="ECO:0000259" key="5">
    <source>
        <dbReference type="PROSITE" id="PS50103"/>
    </source>
</evidence>
<accession>A0ABV0ZZF2</accession>
<dbReference type="PANTHER" id="PTHR45740:SF6">
    <property type="entry name" value="PROTEIN MONO-ADP-RIBOSYLTRANSFERASE PARP12"/>
    <property type="match status" value="1"/>
</dbReference>
<keyword evidence="4" id="KW-0479">Metal-binding</keyword>
<evidence type="ECO:0000256" key="2">
    <source>
        <dbReference type="ARBA" id="ARBA00023242"/>
    </source>
</evidence>
<protein>
    <recommendedName>
        <fullName evidence="10">Poly [ADP-ribose] polymerase</fullName>
    </recommendedName>
</protein>
<dbReference type="PROSITE" id="PS50918">
    <property type="entry name" value="WWE"/>
    <property type="match status" value="1"/>
</dbReference>
<keyword evidence="4" id="KW-0862">Zinc</keyword>
<evidence type="ECO:0000256" key="1">
    <source>
        <dbReference type="ARBA" id="ARBA00004123"/>
    </source>
</evidence>
<dbReference type="PANTHER" id="PTHR45740">
    <property type="entry name" value="POLY [ADP-RIBOSE] POLYMERASE"/>
    <property type="match status" value="1"/>
</dbReference>
<dbReference type="EMBL" id="JAHRIP010076874">
    <property type="protein sequence ID" value="MEQ2311426.1"/>
    <property type="molecule type" value="Genomic_DNA"/>
</dbReference>
<feature type="zinc finger region" description="C3H1-type" evidence="4">
    <location>
        <begin position="256"/>
        <end position="283"/>
    </location>
</feature>
<dbReference type="Pfam" id="PF02825">
    <property type="entry name" value="WWE"/>
    <property type="match status" value="1"/>
</dbReference>
<feature type="domain" description="PARP catalytic" evidence="7">
    <location>
        <begin position="475"/>
        <end position="679"/>
    </location>
</feature>
<comment type="caution">
    <text evidence="8">The sequence shown here is derived from an EMBL/GenBank/DDBJ whole genome shotgun (WGS) entry which is preliminary data.</text>
</comment>
<dbReference type="Gene3D" id="3.90.228.10">
    <property type="match status" value="1"/>
</dbReference>
<comment type="subcellular location">
    <subcellularLocation>
        <location evidence="1">Nucleus</location>
    </subcellularLocation>
</comment>
<dbReference type="InterPro" id="IPR037197">
    <property type="entry name" value="WWE_dom_sf"/>
</dbReference>
<proteinExistence type="inferred from homology"/>
<dbReference type="Pfam" id="PF00644">
    <property type="entry name" value="PARP"/>
    <property type="match status" value="1"/>
</dbReference>
<organism evidence="8 9">
    <name type="scientific">Ameca splendens</name>
    <dbReference type="NCBI Taxonomy" id="208324"/>
    <lineage>
        <taxon>Eukaryota</taxon>
        <taxon>Metazoa</taxon>
        <taxon>Chordata</taxon>
        <taxon>Craniata</taxon>
        <taxon>Vertebrata</taxon>
        <taxon>Euteleostomi</taxon>
        <taxon>Actinopterygii</taxon>
        <taxon>Neopterygii</taxon>
        <taxon>Teleostei</taxon>
        <taxon>Neoteleostei</taxon>
        <taxon>Acanthomorphata</taxon>
        <taxon>Ovalentaria</taxon>
        <taxon>Atherinomorphae</taxon>
        <taxon>Cyprinodontiformes</taxon>
        <taxon>Goodeidae</taxon>
        <taxon>Ameca</taxon>
    </lineage>
</organism>
<dbReference type="CDD" id="cd01439">
    <property type="entry name" value="TCCD_inducible_PARP_like"/>
    <property type="match status" value="1"/>
</dbReference>
<dbReference type="Proteomes" id="UP001469553">
    <property type="component" value="Unassembled WGS sequence"/>
</dbReference>
<evidence type="ECO:0000259" key="6">
    <source>
        <dbReference type="PROSITE" id="PS50918"/>
    </source>
</evidence>
<dbReference type="InterPro" id="IPR004170">
    <property type="entry name" value="WWE_dom"/>
</dbReference>
<evidence type="ECO:0000259" key="7">
    <source>
        <dbReference type="PROSITE" id="PS51059"/>
    </source>
</evidence>
<dbReference type="SUPFAM" id="SSF117839">
    <property type="entry name" value="WWE domain"/>
    <property type="match status" value="2"/>
</dbReference>
<dbReference type="InterPro" id="IPR000571">
    <property type="entry name" value="Znf_CCCH"/>
</dbReference>
<gene>
    <name evidence="8" type="ORF">AMECASPLE_019959</name>
</gene>
<name>A0ABV0ZZF2_9TELE</name>
<sequence length="679" mass="76900">MSSLTVNLHFSRKVPRTFLSLLDTFNSKNGLKIKPFLIPQGDSSTFQPREVSNRKFEMTDVSCGKRKKRKLAPKAPKCPSESSKVILLNSSLLLLEIPADTNTSLPVWDAVRSLKVGVTWTVDPYSISISLTPVTAKPEDITASCKSESTSNTAETSRSSCSTLQPKIQNTSCVFLTFSQSSLQPPFHTYQPSPNIVNPIFVSLPLIISHSPQGHQSGTIMTKKPPSASQTPTNVSGDLVVQFKMPELFSFHTKMSPDVLICDNFLLGSCDAGVRCKMHHTPYPFHWQLWCLHTHQWIDLSPRAQVLLERIYCCADQGFVTLKDGQTCYTLNFDSMELDDLSKYDGVRRLTNSESAESNPYFPSRWKIYWCDDVDFKEYTPDVSALLLKKMSEKEPMCSFNIGAQKYEVDFTSMTQTRVSTGFQREIRCRPAYRSPELMHPHLKTEIQSASAHPDSNAAGANFSIDPLQEFSSWYPPVWHQATEEDYRLVDVPAGTRAYQSIKNVFHENLPETKIDVVSIQQVQNLLHWDKYQRQKAHMQKRHPKGQGPLEKHLFHGTSKEASQSICLNSFDPRVAGLHGHSHGFGSYFATNALMSHGYTEAEESEGVGYMFLAKVLVGRVCLGKYFYRRPPDTKANLYDACVDNRRNPEMFIVFDSCQCYPYYLIKYKNLPAEVNIHE</sequence>
<dbReference type="Gene3D" id="3.30.720.50">
    <property type="match status" value="1"/>
</dbReference>
<keyword evidence="2" id="KW-0539">Nucleus</keyword>
<reference evidence="8 9" key="1">
    <citation type="submission" date="2021-06" db="EMBL/GenBank/DDBJ databases">
        <authorList>
            <person name="Palmer J.M."/>
        </authorList>
    </citation>
    <scope>NUCLEOTIDE SEQUENCE [LARGE SCALE GENOMIC DNA]</scope>
    <source>
        <strain evidence="8 9">AS_MEX2019</strain>
        <tissue evidence="8">Muscle</tissue>
    </source>
</reference>